<organism evidence="3 4">
    <name type="scientific">Deinococcus aerophilus</name>
    <dbReference type="NCBI Taxonomy" id="522488"/>
    <lineage>
        <taxon>Bacteria</taxon>
        <taxon>Thermotogati</taxon>
        <taxon>Deinococcota</taxon>
        <taxon>Deinococci</taxon>
        <taxon>Deinococcales</taxon>
        <taxon>Deinococcaceae</taxon>
        <taxon>Deinococcus</taxon>
    </lineage>
</organism>
<dbReference type="InterPro" id="IPR036908">
    <property type="entry name" value="RlpA-like_sf"/>
</dbReference>
<dbReference type="Gene3D" id="2.40.40.10">
    <property type="entry name" value="RlpA-like domain"/>
    <property type="match status" value="1"/>
</dbReference>
<feature type="chain" id="PRO_5044929248" description="Probable endolytic peptidoglycan transglycosylase RlpA" evidence="1">
    <location>
        <begin position="20"/>
        <end position="167"/>
    </location>
</feature>
<evidence type="ECO:0000259" key="2">
    <source>
        <dbReference type="PROSITE" id="PS51782"/>
    </source>
</evidence>
<dbReference type="EMBL" id="BMOM01000008">
    <property type="protein sequence ID" value="GGM07299.1"/>
    <property type="molecule type" value="Genomic_DNA"/>
</dbReference>
<keyword evidence="1" id="KW-0961">Cell wall biogenesis/degradation</keyword>
<dbReference type="CDD" id="cd22268">
    <property type="entry name" value="DPBB_RlpA-like"/>
    <property type="match status" value="1"/>
</dbReference>
<feature type="domain" description="LysM" evidence="2">
    <location>
        <begin position="21"/>
        <end position="65"/>
    </location>
</feature>
<dbReference type="Pfam" id="PF01476">
    <property type="entry name" value="LysM"/>
    <property type="match status" value="1"/>
</dbReference>
<keyword evidence="1" id="KW-0456">Lyase</keyword>
<proteinExistence type="inferred from homology"/>
<evidence type="ECO:0000313" key="4">
    <source>
        <dbReference type="Proteomes" id="UP000661918"/>
    </source>
</evidence>
<accession>A0ABQ2GQU4</accession>
<dbReference type="Gene3D" id="3.10.350.10">
    <property type="entry name" value="LysM domain"/>
    <property type="match status" value="1"/>
</dbReference>
<dbReference type="InterPro" id="IPR034718">
    <property type="entry name" value="RlpA"/>
</dbReference>
<dbReference type="EC" id="4.2.2.-" evidence="1"/>
<protein>
    <recommendedName>
        <fullName evidence="1">Probable endolytic peptidoglycan transglycosylase RlpA</fullName>
        <ecNumber evidence="1">4.2.2.-</ecNumber>
    </recommendedName>
</protein>
<dbReference type="PANTHER" id="PTHR34183">
    <property type="entry name" value="ENDOLYTIC PEPTIDOGLYCAN TRANSGLYCOSYLASE RLPA"/>
    <property type="match status" value="1"/>
</dbReference>
<dbReference type="InterPro" id="IPR036779">
    <property type="entry name" value="LysM_dom_sf"/>
</dbReference>
<dbReference type="PANTHER" id="PTHR34183:SF8">
    <property type="entry name" value="ENDOLYTIC PEPTIDOGLYCAN TRANSGLYCOSYLASE RLPA-RELATED"/>
    <property type="match status" value="1"/>
</dbReference>
<dbReference type="HAMAP" id="MF_02071">
    <property type="entry name" value="RlpA"/>
    <property type="match status" value="1"/>
</dbReference>
<dbReference type="SMART" id="SM00257">
    <property type="entry name" value="LysM"/>
    <property type="match status" value="1"/>
</dbReference>
<dbReference type="InterPro" id="IPR009009">
    <property type="entry name" value="RlpA-like_DPBB"/>
</dbReference>
<comment type="caution">
    <text evidence="3">The sequence shown here is derived from an EMBL/GenBank/DDBJ whole genome shotgun (WGS) entry which is preliminary data.</text>
</comment>
<dbReference type="SUPFAM" id="SSF54106">
    <property type="entry name" value="LysM domain"/>
    <property type="match status" value="1"/>
</dbReference>
<dbReference type="CDD" id="cd00118">
    <property type="entry name" value="LysM"/>
    <property type="match status" value="1"/>
</dbReference>
<name>A0ABQ2GQU4_9DEIO</name>
<feature type="signal peptide" evidence="1">
    <location>
        <begin position="1"/>
        <end position="19"/>
    </location>
</feature>
<reference evidence="4" key="1">
    <citation type="journal article" date="2019" name="Int. J. Syst. Evol. Microbiol.">
        <title>The Global Catalogue of Microorganisms (GCM) 10K type strain sequencing project: providing services to taxonomists for standard genome sequencing and annotation.</title>
        <authorList>
            <consortium name="The Broad Institute Genomics Platform"/>
            <consortium name="The Broad Institute Genome Sequencing Center for Infectious Disease"/>
            <person name="Wu L."/>
            <person name="Ma J."/>
        </authorList>
    </citation>
    <scope>NUCLEOTIDE SEQUENCE [LARGE SCALE GENOMIC DNA]</scope>
    <source>
        <strain evidence="4">JCM 15443</strain>
    </source>
</reference>
<keyword evidence="4" id="KW-1185">Reference proteome</keyword>
<sequence length="167" mass="17627" precursor="true">MKARALALAALLLGSSAWAAGTYRVRAGDSLWTVARAHGTTVTALQRANPSVRARALRVGQRLHLPGRTSAARGATSAALQRGHAVYYGGRPNRHTRMTAAHRTLPLGSWVRVTQVGSGRSVDVLINDRGPFGHPARVIDLSRSAAASLGMLSRGIVPVTVRVLSTP</sequence>
<dbReference type="InterPro" id="IPR018392">
    <property type="entry name" value="LysM"/>
</dbReference>
<dbReference type="Proteomes" id="UP000661918">
    <property type="component" value="Unassembled WGS sequence"/>
</dbReference>
<comment type="similarity">
    <text evidence="1">Belongs to the RlpA family.</text>
</comment>
<keyword evidence="1" id="KW-0732">Signal</keyword>
<dbReference type="Pfam" id="PF03330">
    <property type="entry name" value="DPBB_1"/>
    <property type="match status" value="1"/>
</dbReference>
<evidence type="ECO:0000256" key="1">
    <source>
        <dbReference type="HAMAP-Rule" id="MF_02071"/>
    </source>
</evidence>
<comment type="function">
    <text evidence="1">Lytic transglycosylase with a strong preference for naked glycan strands that lack stem peptides.</text>
</comment>
<gene>
    <name evidence="1" type="primary">rlpA</name>
    <name evidence="3" type="ORF">GCM10010841_14380</name>
</gene>
<evidence type="ECO:0000313" key="3">
    <source>
        <dbReference type="EMBL" id="GGM07299.1"/>
    </source>
</evidence>
<dbReference type="RefSeq" id="WP_188902879.1">
    <property type="nucleotide sequence ID" value="NZ_BMOM01000008.1"/>
</dbReference>
<dbReference type="SUPFAM" id="SSF50685">
    <property type="entry name" value="Barwin-like endoglucanases"/>
    <property type="match status" value="1"/>
</dbReference>
<dbReference type="PROSITE" id="PS51782">
    <property type="entry name" value="LYSM"/>
    <property type="match status" value="1"/>
</dbReference>